<comment type="pathway">
    <text evidence="2 11">Cofactor biosynthesis; NAD(+) biosynthesis; deamido-NAD(+) from nicotinate D-ribonucleotide: step 1/1.</text>
</comment>
<evidence type="ECO:0000313" key="13">
    <source>
        <dbReference type="EMBL" id="MBB3185862.1"/>
    </source>
</evidence>
<evidence type="ECO:0000259" key="12">
    <source>
        <dbReference type="Pfam" id="PF01467"/>
    </source>
</evidence>
<comment type="similarity">
    <text evidence="3 11">Belongs to the NadD family.</text>
</comment>
<comment type="function">
    <text evidence="1 11">Catalyzes the reversible adenylation of nicotinate mononucleotide (NaMN) to nicotinic acid adenine dinucleotide (NaAD).</text>
</comment>
<evidence type="ECO:0000256" key="8">
    <source>
        <dbReference type="ARBA" id="ARBA00022840"/>
    </source>
</evidence>
<dbReference type="SUPFAM" id="SSF52374">
    <property type="entry name" value="Nucleotidylyl transferase"/>
    <property type="match status" value="1"/>
</dbReference>
<keyword evidence="4 11" id="KW-0662">Pyridine nucleotide biosynthesis</keyword>
<dbReference type="NCBIfam" id="TIGR00482">
    <property type="entry name" value="nicotinate (nicotinamide) nucleotide adenylyltransferase"/>
    <property type="match status" value="1"/>
</dbReference>
<dbReference type="UniPathway" id="UPA00253">
    <property type="reaction ID" value="UER00332"/>
</dbReference>
<dbReference type="EMBL" id="JACHYB010000001">
    <property type="protein sequence ID" value="MBB3185862.1"/>
    <property type="molecule type" value="Genomic_DNA"/>
</dbReference>
<evidence type="ECO:0000256" key="11">
    <source>
        <dbReference type="HAMAP-Rule" id="MF_00244"/>
    </source>
</evidence>
<name>A0A7W5DMW9_9PORP</name>
<keyword evidence="8 11" id="KW-0067">ATP-binding</keyword>
<evidence type="ECO:0000256" key="6">
    <source>
        <dbReference type="ARBA" id="ARBA00022695"/>
    </source>
</evidence>
<evidence type="ECO:0000256" key="3">
    <source>
        <dbReference type="ARBA" id="ARBA00009014"/>
    </source>
</evidence>
<dbReference type="RefSeq" id="WP_183411817.1">
    <property type="nucleotide sequence ID" value="NZ_JACHYB010000001.1"/>
</dbReference>
<sequence length="192" mass="22066">MKHIIIFSGSFNPIHVGHLMLANYVAEFVDCDEVWLMVSPHNPLKDKVSLPDALLRYHWVEEVLKNNLKIKASGFELSMPQPSYTFATLVALQKAYPADHFSLLIGADNWLVFDQWKDYQQLINQFSIFIYPRLYAEINQSKLPNSVNIISAPIIEVSSSMIRQSIAEGKDVRFFLPAQVWKEIQHQGLYKG</sequence>
<dbReference type="Proteomes" id="UP000544222">
    <property type="component" value="Unassembled WGS sequence"/>
</dbReference>
<dbReference type="Gene3D" id="3.40.50.620">
    <property type="entry name" value="HUPs"/>
    <property type="match status" value="1"/>
</dbReference>
<proteinExistence type="inferred from homology"/>
<evidence type="ECO:0000256" key="4">
    <source>
        <dbReference type="ARBA" id="ARBA00022642"/>
    </source>
</evidence>
<dbReference type="CDD" id="cd02165">
    <property type="entry name" value="NMNAT"/>
    <property type="match status" value="1"/>
</dbReference>
<evidence type="ECO:0000256" key="7">
    <source>
        <dbReference type="ARBA" id="ARBA00022741"/>
    </source>
</evidence>
<reference evidence="13 14" key="1">
    <citation type="submission" date="2020-08" db="EMBL/GenBank/DDBJ databases">
        <title>Genomic Encyclopedia of Type Strains, Phase IV (KMG-IV): sequencing the most valuable type-strain genomes for metagenomic binning, comparative biology and taxonomic classification.</title>
        <authorList>
            <person name="Goeker M."/>
        </authorList>
    </citation>
    <scope>NUCLEOTIDE SEQUENCE [LARGE SCALE GENOMIC DNA]</scope>
    <source>
        <strain evidence="13 14">DSM 27471</strain>
    </source>
</reference>
<dbReference type="Pfam" id="PF01467">
    <property type="entry name" value="CTP_transf_like"/>
    <property type="match status" value="1"/>
</dbReference>
<evidence type="ECO:0000313" key="14">
    <source>
        <dbReference type="Proteomes" id="UP000544222"/>
    </source>
</evidence>
<keyword evidence="14" id="KW-1185">Reference proteome</keyword>
<dbReference type="GO" id="GO:0004515">
    <property type="term" value="F:nicotinate-nucleotide adenylyltransferase activity"/>
    <property type="evidence" value="ECO:0007669"/>
    <property type="project" value="UniProtKB-UniRule"/>
</dbReference>
<comment type="catalytic activity">
    <reaction evidence="10 11">
        <text>nicotinate beta-D-ribonucleotide + ATP + H(+) = deamido-NAD(+) + diphosphate</text>
        <dbReference type="Rhea" id="RHEA:22860"/>
        <dbReference type="ChEBI" id="CHEBI:15378"/>
        <dbReference type="ChEBI" id="CHEBI:30616"/>
        <dbReference type="ChEBI" id="CHEBI:33019"/>
        <dbReference type="ChEBI" id="CHEBI:57502"/>
        <dbReference type="ChEBI" id="CHEBI:58437"/>
        <dbReference type="EC" id="2.7.7.18"/>
    </reaction>
</comment>
<dbReference type="EC" id="2.7.7.18" evidence="11"/>
<evidence type="ECO:0000256" key="9">
    <source>
        <dbReference type="ARBA" id="ARBA00023027"/>
    </source>
</evidence>
<dbReference type="InterPro" id="IPR004821">
    <property type="entry name" value="Cyt_trans-like"/>
</dbReference>
<evidence type="ECO:0000256" key="10">
    <source>
        <dbReference type="ARBA" id="ARBA00048721"/>
    </source>
</evidence>
<dbReference type="InterPro" id="IPR005248">
    <property type="entry name" value="NadD/NMNAT"/>
</dbReference>
<evidence type="ECO:0000256" key="1">
    <source>
        <dbReference type="ARBA" id="ARBA00002324"/>
    </source>
</evidence>
<dbReference type="HAMAP" id="MF_00244">
    <property type="entry name" value="NaMN_adenylyltr"/>
    <property type="match status" value="1"/>
</dbReference>
<evidence type="ECO:0000256" key="2">
    <source>
        <dbReference type="ARBA" id="ARBA00005019"/>
    </source>
</evidence>
<keyword evidence="5 11" id="KW-0808">Transferase</keyword>
<gene>
    <name evidence="11" type="primary">nadD</name>
    <name evidence="13" type="ORF">FHX64_000025</name>
</gene>
<dbReference type="PANTHER" id="PTHR39321">
    <property type="entry name" value="NICOTINATE-NUCLEOTIDE ADENYLYLTRANSFERASE-RELATED"/>
    <property type="match status" value="1"/>
</dbReference>
<keyword evidence="6 11" id="KW-0548">Nucleotidyltransferase</keyword>
<accession>A0A7W5DMW9</accession>
<protein>
    <recommendedName>
        <fullName evidence="11">Probable nicotinate-nucleotide adenylyltransferase</fullName>
        <ecNumber evidence="11">2.7.7.18</ecNumber>
    </recommendedName>
    <alternativeName>
        <fullName evidence="11">Deamido-NAD(+) diphosphorylase</fullName>
    </alternativeName>
    <alternativeName>
        <fullName evidence="11">Deamido-NAD(+) pyrophosphorylase</fullName>
    </alternativeName>
    <alternativeName>
        <fullName evidence="11">Nicotinate mononucleotide adenylyltransferase</fullName>
        <shortName evidence="11">NaMN adenylyltransferase</shortName>
    </alternativeName>
</protein>
<dbReference type="InterPro" id="IPR014729">
    <property type="entry name" value="Rossmann-like_a/b/a_fold"/>
</dbReference>
<organism evidence="13 14">
    <name type="scientific">Microbacter margulisiae</name>
    <dbReference type="NCBI Taxonomy" id="1350067"/>
    <lineage>
        <taxon>Bacteria</taxon>
        <taxon>Pseudomonadati</taxon>
        <taxon>Bacteroidota</taxon>
        <taxon>Bacteroidia</taxon>
        <taxon>Bacteroidales</taxon>
        <taxon>Porphyromonadaceae</taxon>
        <taxon>Microbacter</taxon>
    </lineage>
</organism>
<dbReference type="GO" id="GO:0009435">
    <property type="term" value="P:NAD+ biosynthetic process"/>
    <property type="evidence" value="ECO:0007669"/>
    <property type="project" value="UniProtKB-UniRule"/>
</dbReference>
<dbReference type="GO" id="GO:0005524">
    <property type="term" value="F:ATP binding"/>
    <property type="evidence" value="ECO:0007669"/>
    <property type="project" value="UniProtKB-KW"/>
</dbReference>
<comment type="caution">
    <text evidence="13">The sequence shown here is derived from an EMBL/GenBank/DDBJ whole genome shotgun (WGS) entry which is preliminary data.</text>
</comment>
<evidence type="ECO:0000256" key="5">
    <source>
        <dbReference type="ARBA" id="ARBA00022679"/>
    </source>
</evidence>
<keyword evidence="9 11" id="KW-0520">NAD</keyword>
<keyword evidence="7 11" id="KW-0547">Nucleotide-binding</keyword>
<feature type="domain" description="Cytidyltransferase-like" evidence="12">
    <location>
        <begin position="6"/>
        <end position="164"/>
    </location>
</feature>
<dbReference type="PANTHER" id="PTHR39321:SF3">
    <property type="entry name" value="PHOSPHOPANTETHEINE ADENYLYLTRANSFERASE"/>
    <property type="match status" value="1"/>
</dbReference>
<dbReference type="AlphaFoldDB" id="A0A7W5DMW9"/>